<dbReference type="KEGG" id="cst:CLOST_1673"/>
<dbReference type="STRING" id="1511.CLOST_1673"/>
<dbReference type="GeneID" id="35559684"/>
<reference evidence="3" key="1">
    <citation type="journal article" date="2010" name="BMC Genomics">
        <title>Clostridium sticklandii, a specialist in amino acid degradation:revisiting its metabolism through its genome sequence.</title>
        <authorList>
            <person name="Fonknechten N."/>
            <person name="Chaussonnerie S."/>
            <person name="Tricot S."/>
            <person name="Lajus A."/>
            <person name="Andreesen J.R."/>
            <person name="Perchat N."/>
            <person name="Pelletier E."/>
            <person name="Gouyvenoux M."/>
            <person name="Barbe V."/>
            <person name="Salanoubat M."/>
            <person name="Le Paslier D."/>
            <person name="Weissenbach J."/>
            <person name="Cohen G.N."/>
            <person name="Kreimeyer A."/>
        </authorList>
    </citation>
    <scope>NUCLEOTIDE SEQUENCE [LARGE SCALE GENOMIC DNA]</scope>
    <source>
        <strain evidence="3">ATCC 12662 / DSM 519 / JCM 1433 / CCUG 9281 / NCIMB 10654 / HF</strain>
    </source>
</reference>
<keyword evidence="3" id="KW-1185">Reference proteome</keyword>
<name>E3PSD9_ACESD</name>
<keyword evidence="1" id="KW-1133">Transmembrane helix</keyword>
<keyword evidence="1" id="KW-0812">Transmembrane</keyword>
<evidence type="ECO:0000313" key="3">
    <source>
        <dbReference type="Proteomes" id="UP000007041"/>
    </source>
</evidence>
<accession>E3PSD9</accession>
<dbReference type="RefSeq" id="WP_013361886.1">
    <property type="nucleotide sequence ID" value="NC_014614.1"/>
</dbReference>
<dbReference type="Proteomes" id="UP000007041">
    <property type="component" value="Chromosome"/>
</dbReference>
<proteinExistence type="predicted"/>
<protein>
    <submittedName>
        <fullName evidence="2">Uncharacterized protein</fullName>
    </submittedName>
</protein>
<dbReference type="HOGENOM" id="CLU_1127564_0_0_9"/>
<dbReference type="BioCyc" id="CSTI499177:GJE9-1728-MONOMER"/>
<gene>
    <name evidence="2" type="ordered locus">CLOST_1673</name>
</gene>
<keyword evidence="1" id="KW-0472">Membrane</keyword>
<evidence type="ECO:0000313" key="2">
    <source>
        <dbReference type="EMBL" id="CBH21793.1"/>
    </source>
</evidence>
<dbReference type="EMBL" id="FP565809">
    <property type="protein sequence ID" value="CBH21793.1"/>
    <property type="molecule type" value="Genomic_DNA"/>
</dbReference>
<dbReference type="AlphaFoldDB" id="E3PSD9"/>
<feature type="transmembrane region" description="Helical" evidence="1">
    <location>
        <begin position="16"/>
        <end position="36"/>
    </location>
</feature>
<organism evidence="2 3">
    <name type="scientific">Acetoanaerobium sticklandii (strain ATCC 12662 / DSM 519 / JCM 1433 / CCUG 9281 / NCIMB 10654 / HF)</name>
    <name type="common">Clostridium sticklandii</name>
    <dbReference type="NCBI Taxonomy" id="499177"/>
    <lineage>
        <taxon>Bacteria</taxon>
        <taxon>Bacillati</taxon>
        <taxon>Bacillota</taxon>
        <taxon>Clostridia</taxon>
        <taxon>Peptostreptococcales</taxon>
        <taxon>Filifactoraceae</taxon>
        <taxon>Acetoanaerobium</taxon>
    </lineage>
</organism>
<evidence type="ECO:0000256" key="1">
    <source>
        <dbReference type="SAM" id="Phobius"/>
    </source>
</evidence>
<sequence>MLKKILITFIENSEIIRNWITFASDISILLITLYTFRLTFISKKIKVLSYGTTCDKDGNSYNLIIENRSLSPIVVKSVSMIVDKKWKLGIIKYKKPLIVNPFSTEYIEKNKYGYIEHEEEFRFEDVVFEIETSKGKYYIPFNKRFSKISKELKKITSNVNCFNYMYNNKIILPEAKYIVDIYKNKDFVDTIFILKSGLMTDSLNGIDKISIKNIDSKSEVVEEIERIISETDYSVKISDVNKFLIT</sequence>